<organism evidence="1 2">
    <name type="scientific">Leptospira kirschneri str. H1</name>
    <dbReference type="NCBI Taxonomy" id="1049966"/>
    <lineage>
        <taxon>Bacteria</taxon>
        <taxon>Pseudomonadati</taxon>
        <taxon>Spirochaetota</taxon>
        <taxon>Spirochaetia</taxon>
        <taxon>Leptospirales</taxon>
        <taxon>Leptospiraceae</taxon>
        <taxon>Leptospira</taxon>
    </lineage>
</organism>
<dbReference type="AlphaFoldDB" id="A0A0E2B849"/>
<gene>
    <name evidence="1" type="ORF">LEP1GSC081_2268</name>
</gene>
<accession>A0A0E2B849</accession>
<reference evidence="1 2" key="1">
    <citation type="submission" date="2012-10" db="EMBL/GenBank/DDBJ databases">
        <authorList>
            <person name="Harkins D.M."/>
            <person name="Durkin A.S."/>
            <person name="Brinkac L.M."/>
            <person name="Selengut J.D."/>
            <person name="Sanka R."/>
            <person name="DePew J."/>
            <person name="Purushe J."/>
            <person name="Peacock S.J."/>
            <person name="Thaipadungpanit J."/>
            <person name="Wuthiekanun V.W."/>
            <person name="Day N.P."/>
            <person name="Vinetz J.M."/>
            <person name="Sutton G.G."/>
            <person name="Nelson W.C."/>
            <person name="Fouts D.E."/>
        </authorList>
    </citation>
    <scope>NUCLEOTIDE SEQUENCE [LARGE SCALE GENOMIC DNA]</scope>
    <source>
        <strain evidence="1 2">H1</strain>
    </source>
</reference>
<dbReference type="EMBL" id="AHMY02000011">
    <property type="protein sequence ID" value="EKO17369.1"/>
    <property type="molecule type" value="Genomic_DNA"/>
</dbReference>
<sequence>MEAMRDKVEVKKSVEFRNYFSDHSHLKSYFFKPIFTDSILMITYENFVHIGKYSIRIQCLGPS</sequence>
<name>A0A0E2B849_9LEPT</name>
<proteinExistence type="predicted"/>
<comment type="caution">
    <text evidence="1">The sequence shown here is derived from an EMBL/GenBank/DDBJ whole genome shotgun (WGS) entry which is preliminary data.</text>
</comment>
<dbReference type="Proteomes" id="UP000006253">
    <property type="component" value="Unassembled WGS sequence"/>
</dbReference>
<evidence type="ECO:0000313" key="2">
    <source>
        <dbReference type="Proteomes" id="UP000006253"/>
    </source>
</evidence>
<dbReference type="RefSeq" id="WP_002072325.1">
    <property type="nucleotide sequence ID" value="NZ_AHMY02000011.1"/>
</dbReference>
<evidence type="ECO:0000313" key="1">
    <source>
        <dbReference type="EMBL" id="EKO17369.1"/>
    </source>
</evidence>
<protein>
    <submittedName>
        <fullName evidence="1">Uncharacterized protein</fullName>
    </submittedName>
</protein>